<dbReference type="SMART" id="SM00928">
    <property type="entry name" value="NADH_4Fe-4S"/>
    <property type="match status" value="1"/>
</dbReference>
<dbReference type="Gene3D" id="6.10.250.1450">
    <property type="match status" value="1"/>
</dbReference>
<keyword evidence="11 13" id="KW-0520">NAD</keyword>
<dbReference type="Proteomes" id="UP001319827">
    <property type="component" value="Chromosome"/>
</dbReference>
<gene>
    <name evidence="16" type="primary">nuoF-2</name>
    <name evidence="16" type="ORF">DESUT3_04540</name>
</gene>
<dbReference type="PANTHER" id="PTHR43578">
    <property type="entry name" value="NADH-QUINONE OXIDOREDUCTASE SUBUNIT F"/>
    <property type="match status" value="1"/>
</dbReference>
<evidence type="ECO:0000256" key="3">
    <source>
        <dbReference type="ARBA" id="ARBA00007523"/>
    </source>
</evidence>
<dbReference type="EMBL" id="AP024355">
    <property type="protein sequence ID" value="BCR03385.1"/>
    <property type="molecule type" value="Genomic_DNA"/>
</dbReference>
<keyword evidence="5 13" id="KW-0285">Flavoprotein</keyword>
<dbReference type="Gene3D" id="3.10.20.600">
    <property type="match status" value="1"/>
</dbReference>
<dbReference type="NCBIfam" id="TIGR01959">
    <property type="entry name" value="nuoF_fam"/>
    <property type="match status" value="1"/>
</dbReference>
<keyword evidence="6 13" id="KW-0288">FMN</keyword>
<comment type="similarity">
    <text evidence="3 13">Belongs to the complex I 51 kDa subunit family.</text>
</comment>
<keyword evidence="8" id="KW-1278">Translocase</keyword>
<evidence type="ECO:0000256" key="8">
    <source>
        <dbReference type="ARBA" id="ARBA00022967"/>
    </source>
</evidence>
<protein>
    <recommendedName>
        <fullName evidence="13">NADH-quinone oxidoreductase subunit F</fullName>
        <ecNumber evidence="13">7.1.1.-</ecNumber>
    </recommendedName>
</protein>
<evidence type="ECO:0000256" key="6">
    <source>
        <dbReference type="ARBA" id="ARBA00022643"/>
    </source>
</evidence>
<dbReference type="InterPro" id="IPR011537">
    <property type="entry name" value="NADH-UbQ_OxRdtase_suF"/>
</dbReference>
<sequence length="425" mass="46539">MTQTPQLLFKNRRPGETAFLQEYLKTGGYQGLKKALKTLTPAEVVDAVKASGLRGRGGAGFSTGMKWSFFPADQPGEKYLVCNGDEMEPGTYKDRELLMADPHQLVEGMIIAAYALQAPVGYIFIRYAYEQCSKNLERAIAEAKQAGFLGQDILGSNYSLELHVHRSAGRYILGEETALLNGLEGRRPNPRSKPPFPAQRGLFGKPTTVNNVETLANVSHIITGGPEWYANLARSPKGAGTKLFGLSGHLERTECFELPVGIPLREVIEEYGGGVRGGRRFKACLPGGASTPYLTGAHLDVAMDFDPLAEVKSRLGTACVTVFDETTCMVAATLNLNRFFARESCGWCTPCRDGLPLVNWLLEKIERGEGTLEDIEMLKDQQRNISGRAFCALAEGAMGPVGSLLRLFMDEIEDHVRKGRCPLRS</sequence>
<comment type="cofactor">
    <cofactor evidence="2 13">
        <name>[4Fe-4S] cluster</name>
        <dbReference type="ChEBI" id="CHEBI:49883"/>
    </cofactor>
</comment>
<keyword evidence="4 13" id="KW-0004">4Fe-4S</keyword>
<comment type="cofactor">
    <cofactor evidence="1 13">
        <name>FMN</name>
        <dbReference type="ChEBI" id="CHEBI:58210"/>
    </cofactor>
</comment>
<dbReference type="PANTHER" id="PTHR43578:SF3">
    <property type="entry name" value="NADH-QUINONE OXIDOREDUCTASE SUBUNIT F"/>
    <property type="match status" value="1"/>
</dbReference>
<evidence type="ECO:0000313" key="17">
    <source>
        <dbReference type="Proteomes" id="UP001319827"/>
    </source>
</evidence>
<evidence type="ECO:0000256" key="5">
    <source>
        <dbReference type="ARBA" id="ARBA00022630"/>
    </source>
</evidence>
<reference evidence="16 17" key="1">
    <citation type="journal article" date="2016" name="C (Basel)">
        <title>Selective Growth of and Electricity Production by Marine Exoelectrogenic Bacteria in Self-Aggregated Hydrogel of Microbially Reduced Graphene Oxide.</title>
        <authorList>
            <person name="Yoshida N."/>
            <person name="Goto Y."/>
            <person name="Miyata Y."/>
        </authorList>
    </citation>
    <scope>NUCLEOTIDE SEQUENCE [LARGE SCALE GENOMIC DNA]</scope>
    <source>
        <strain evidence="16 17">NIT-T3</strain>
    </source>
</reference>
<feature type="region of interest" description="Disordered" evidence="14">
    <location>
        <begin position="184"/>
        <end position="203"/>
    </location>
</feature>
<evidence type="ECO:0000256" key="4">
    <source>
        <dbReference type="ARBA" id="ARBA00022485"/>
    </source>
</evidence>
<comment type="function">
    <text evidence="13">NDH-1 shuttles electrons from NADH, via FMN and iron-sulfur (Fe-S) centers, to quinones in the respiratory chain.</text>
</comment>
<evidence type="ECO:0000256" key="9">
    <source>
        <dbReference type="ARBA" id="ARBA00023004"/>
    </source>
</evidence>
<dbReference type="PROSITE" id="PS00645">
    <property type="entry name" value="COMPLEX1_51K_2"/>
    <property type="match status" value="1"/>
</dbReference>
<name>A0ABM9SE91_9BACT</name>
<dbReference type="Pfam" id="PF01512">
    <property type="entry name" value="Complex1_51K"/>
    <property type="match status" value="1"/>
</dbReference>
<dbReference type="Gene3D" id="1.20.1440.230">
    <property type="entry name" value="NADH-ubiquinone oxidoreductase 51kDa subunit, iron-sulphur binding domain"/>
    <property type="match status" value="1"/>
</dbReference>
<evidence type="ECO:0000256" key="12">
    <source>
        <dbReference type="ARBA" id="ARBA00047712"/>
    </source>
</evidence>
<keyword evidence="7 13" id="KW-0479">Metal-binding</keyword>
<evidence type="ECO:0000256" key="11">
    <source>
        <dbReference type="ARBA" id="ARBA00023027"/>
    </source>
</evidence>
<dbReference type="SUPFAM" id="SSF140490">
    <property type="entry name" value="Nqo1C-terminal domain-like"/>
    <property type="match status" value="1"/>
</dbReference>
<evidence type="ECO:0000256" key="13">
    <source>
        <dbReference type="RuleBase" id="RU364066"/>
    </source>
</evidence>
<keyword evidence="9 13" id="KW-0408">Iron</keyword>
<evidence type="ECO:0000256" key="14">
    <source>
        <dbReference type="SAM" id="MobiDB-lite"/>
    </source>
</evidence>
<dbReference type="SUPFAM" id="SSF142019">
    <property type="entry name" value="Nqo1 FMN-binding domain-like"/>
    <property type="match status" value="1"/>
</dbReference>
<keyword evidence="10 13" id="KW-0411">Iron-sulfur</keyword>
<reference evidence="16 17" key="2">
    <citation type="journal article" date="2021" name="Int. J. Syst. Evol. Microbiol.">
        <title>Isolation and Polyphasic Characterization of Desulfuromonas versatilis sp. Nov., an Electrogenic Bacteria Capable of Versatile Metabolism Isolated from a Graphene Oxide-Reducing Enrichment Culture.</title>
        <authorList>
            <person name="Xie L."/>
            <person name="Yoshida N."/>
            <person name="Ishii S."/>
            <person name="Meng L."/>
        </authorList>
    </citation>
    <scope>NUCLEOTIDE SEQUENCE [LARGE SCALE GENOMIC DNA]</scope>
    <source>
        <strain evidence="16 17">NIT-T3</strain>
    </source>
</reference>
<accession>A0ABM9SE91</accession>
<dbReference type="InterPro" id="IPR037225">
    <property type="entry name" value="Nuo51_FMN-bd_sf"/>
</dbReference>
<dbReference type="InterPro" id="IPR001949">
    <property type="entry name" value="NADH-UbQ_OxRdtase_51kDa_CS"/>
</dbReference>
<dbReference type="SUPFAM" id="SSF142984">
    <property type="entry name" value="Nqo1 middle domain-like"/>
    <property type="match status" value="1"/>
</dbReference>
<feature type="domain" description="NADH-ubiquinone oxidoreductase 51kDa subunit iron-sulphur binding" evidence="15">
    <location>
        <begin position="330"/>
        <end position="375"/>
    </location>
</feature>
<evidence type="ECO:0000256" key="1">
    <source>
        <dbReference type="ARBA" id="ARBA00001917"/>
    </source>
</evidence>
<dbReference type="EC" id="7.1.1.-" evidence="13"/>
<dbReference type="Gene3D" id="3.40.50.11540">
    <property type="entry name" value="NADH-ubiquinone oxidoreductase 51kDa subunit"/>
    <property type="match status" value="1"/>
</dbReference>
<organism evidence="16 17">
    <name type="scientific">Desulfuromonas versatilis</name>
    <dbReference type="NCBI Taxonomy" id="2802975"/>
    <lineage>
        <taxon>Bacteria</taxon>
        <taxon>Pseudomonadati</taxon>
        <taxon>Thermodesulfobacteriota</taxon>
        <taxon>Desulfuromonadia</taxon>
        <taxon>Desulfuromonadales</taxon>
        <taxon>Desulfuromonadaceae</taxon>
        <taxon>Desulfuromonas</taxon>
    </lineage>
</organism>
<dbReference type="InterPro" id="IPR019575">
    <property type="entry name" value="Nuop51_4Fe4S-bd"/>
</dbReference>
<dbReference type="InterPro" id="IPR011538">
    <property type="entry name" value="Nuo51_FMN-bd"/>
</dbReference>
<dbReference type="RefSeq" id="WP_221250860.1">
    <property type="nucleotide sequence ID" value="NZ_AP024355.1"/>
</dbReference>
<keyword evidence="13" id="KW-0874">Quinone</keyword>
<evidence type="ECO:0000256" key="7">
    <source>
        <dbReference type="ARBA" id="ARBA00022723"/>
    </source>
</evidence>
<dbReference type="Pfam" id="PF10589">
    <property type="entry name" value="NADH_4Fe-4S"/>
    <property type="match status" value="1"/>
</dbReference>
<proteinExistence type="inferred from homology"/>
<evidence type="ECO:0000259" key="15">
    <source>
        <dbReference type="SMART" id="SM00928"/>
    </source>
</evidence>
<dbReference type="NCBIfam" id="NF010120">
    <property type="entry name" value="PRK13596.1"/>
    <property type="match status" value="1"/>
</dbReference>
<dbReference type="InterPro" id="IPR037207">
    <property type="entry name" value="Nuop51_4Fe4S-bd_sf"/>
</dbReference>
<evidence type="ECO:0000256" key="2">
    <source>
        <dbReference type="ARBA" id="ARBA00001966"/>
    </source>
</evidence>
<keyword evidence="17" id="KW-1185">Reference proteome</keyword>
<comment type="catalytic activity">
    <reaction evidence="12 13">
        <text>a quinone + NADH + 5 H(+)(in) = a quinol + NAD(+) + 4 H(+)(out)</text>
        <dbReference type="Rhea" id="RHEA:57888"/>
        <dbReference type="ChEBI" id="CHEBI:15378"/>
        <dbReference type="ChEBI" id="CHEBI:24646"/>
        <dbReference type="ChEBI" id="CHEBI:57540"/>
        <dbReference type="ChEBI" id="CHEBI:57945"/>
        <dbReference type="ChEBI" id="CHEBI:132124"/>
    </reaction>
</comment>
<evidence type="ECO:0000256" key="10">
    <source>
        <dbReference type="ARBA" id="ARBA00023014"/>
    </source>
</evidence>
<evidence type="ECO:0000313" key="16">
    <source>
        <dbReference type="EMBL" id="BCR03385.1"/>
    </source>
</evidence>